<protein>
    <submittedName>
        <fullName evidence="1">DUF2303 family protein</fullName>
    </submittedName>
</protein>
<comment type="caution">
    <text evidence="1">The sequence shown here is derived from an EMBL/GenBank/DDBJ whole genome shotgun (WGS) entry which is preliminary data.</text>
</comment>
<accession>A0ABS7H592</accession>
<evidence type="ECO:0000313" key="1">
    <source>
        <dbReference type="EMBL" id="MBW9062407.1"/>
    </source>
</evidence>
<dbReference type="RefSeq" id="WP_220370462.1">
    <property type="nucleotide sequence ID" value="NZ_JAEUAO010000001.1"/>
</dbReference>
<keyword evidence="2" id="KW-1185">Reference proteome</keyword>
<dbReference type="InterPro" id="IPR019276">
    <property type="entry name" value="DUF2303"/>
</dbReference>
<dbReference type="Pfam" id="PF10065">
    <property type="entry name" value="DUF2303"/>
    <property type="match status" value="1"/>
</dbReference>
<proteinExistence type="predicted"/>
<dbReference type="EMBL" id="JAEUAO010000001">
    <property type="protein sequence ID" value="MBW9062407.1"/>
    <property type="molecule type" value="Genomic_DNA"/>
</dbReference>
<gene>
    <name evidence="1" type="ORF">JNB71_03655</name>
</gene>
<reference evidence="1 2" key="1">
    <citation type="journal article" date="2021" name="MBio">
        <title>Poor Competitiveness of Bradyrhizobium in Pigeon Pea Root Colonization in Indian Soils.</title>
        <authorList>
            <person name="Chalasani D."/>
            <person name="Basu A."/>
            <person name="Pullabhotla S.V.S.R.N."/>
            <person name="Jorrin B."/>
            <person name="Neal A.L."/>
            <person name="Poole P.S."/>
            <person name="Podile A.R."/>
            <person name="Tkacz A."/>
        </authorList>
    </citation>
    <scope>NUCLEOTIDE SEQUENCE [LARGE SCALE GENOMIC DNA]</scope>
    <source>
        <strain evidence="1 2">HU44</strain>
    </source>
</reference>
<organism evidence="1 2">
    <name type="scientific">Rhizobium herbae</name>
    <dbReference type="NCBI Taxonomy" id="508661"/>
    <lineage>
        <taxon>Bacteria</taxon>
        <taxon>Pseudomonadati</taxon>
        <taxon>Pseudomonadota</taxon>
        <taxon>Alphaproteobacteria</taxon>
        <taxon>Hyphomicrobiales</taxon>
        <taxon>Rhizobiaceae</taxon>
        <taxon>Rhizobium/Agrobacterium group</taxon>
        <taxon>Rhizobium</taxon>
    </lineage>
</organism>
<evidence type="ECO:0000313" key="2">
    <source>
        <dbReference type="Proteomes" id="UP000757604"/>
    </source>
</evidence>
<dbReference type="Proteomes" id="UP000757604">
    <property type="component" value="Unassembled WGS sequence"/>
</dbReference>
<name>A0ABS7H592_9HYPH</name>
<sequence length="303" mass="33996">METIDKGAVDAVAALVRQTGSHLVSVSLPQKINGLPSSIPVLVHPETGKVTGLYHELAPWRTKPERKTGTAIAETLESFIDLVDRHKQENSVIFAKTDWRKPSLTAVIDYHSGTDPDNGKHRIHYQFPLSEEWNAWLAVDGKQMAQAQFAEFIEDHIADLSTPDFNEAEDFEKMFSAKVAFPNDIVMLSRGLQINAETRVKQVIKLQTGEAQITFEEDHKNAHGEPLVVPGVFILQIAPFFMGEAKRIPVRLRYRLSGGELKWTFQLYRPDRYITEQVRTDLEAAAAETSLPKFEGSPEMSAS</sequence>